<evidence type="ECO:0000313" key="2">
    <source>
        <dbReference type="Proteomes" id="UP000766486"/>
    </source>
</evidence>
<dbReference type="EMBL" id="CABFNS010000932">
    <property type="protein sequence ID" value="VUC36698.1"/>
    <property type="molecule type" value="Genomic_DNA"/>
</dbReference>
<accession>A0ABY6UZ29</accession>
<proteinExistence type="predicted"/>
<keyword evidence="2" id="KW-1185">Reference proteome</keyword>
<comment type="caution">
    <text evidence="1">The sequence shown here is derived from an EMBL/GenBank/DDBJ whole genome shotgun (WGS) entry which is preliminary data.</text>
</comment>
<sequence>MALPTIVQYEDIPDDLRQVGDDIVLAYKSHTWDKVPGACTKQEYNDLNEAPIAGIREEVWGLAFNPSNKWEWNPLLPVPKANLPDTPKHKDLRVPCGFLASHTPPSTCKARMSAKNKRKPRIAKSRHMGERVYVQPRPLHRKPDEIEYFWADEIGKGVNLKITTLFASDNPELLEKVKMAAVALRDEKVMQHAIQYNKELAAYLLRCRLARALQERFPDIPVQQRVSNPTRADFEGFIRPLILHTLIPEDELKKIRDELDALFPGPVDGSWD</sequence>
<organism evidence="1 2">
    <name type="scientific">Bionectria ochroleuca</name>
    <name type="common">Gliocladium roseum</name>
    <dbReference type="NCBI Taxonomy" id="29856"/>
    <lineage>
        <taxon>Eukaryota</taxon>
        <taxon>Fungi</taxon>
        <taxon>Dikarya</taxon>
        <taxon>Ascomycota</taxon>
        <taxon>Pezizomycotina</taxon>
        <taxon>Sordariomycetes</taxon>
        <taxon>Hypocreomycetidae</taxon>
        <taxon>Hypocreales</taxon>
        <taxon>Bionectriaceae</taxon>
        <taxon>Clonostachys</taxon>
    </lineage>
</organism>
<evidence type="ECO:0000313" key="1">
    <source>
        <dbReference type="EMBL" id="VUC36698.1"/>
    </source>
</evidence>
<protein>
    <submittedName>
        <fullName evidence="1">Uncharacterized protein</fullName>
    </submittedName>
</protein>
<name>A0ABY6UZ29_BIOOC</name>
<dbReference type="Proteomes" id="UP000766486">
    <property type="component" value="Unassembled WGS sequence"/>
</dbReference>
<gene>
    <name evidence="1" type="ORF">CLO192961_LOCUS450765</name>
</gene>
<reference evidence="1 2" key="1">
    <citation type="submission" date="2019-06" db="EMBL/GenBank/DDBJ databases">
        <authorList>
            <person name="Broberg M."/>
        </authorList>
    </citation>
    <scope>NUCLEOTIDE SEQUENCE [LARGE SCALE GENOMIC DNA]</scope>
</reference>